<dbReference type="Proteomes" id="UP001172687">
    <property type="component" value="Unassembled WGS sequence"/>
</dbReference>
<reference evidence="2" key="1">
    <citation type="submission" date="2023-07" db="EMBL/GenBank/DDBJ databases">
        <title>Degradation of tert-butanol by M. austroafricanum TBA100.</title>
        <authorList>
            <person name="Helbich S."/>
            <person name="Vainshtein Y."/>
        </authorList>
    </citation>
    <scope>NUCLEOTIDE SEQUENCE</scope>
    <source>
        <strain evidence="2">TBA100</strain>
    </source>
</reference>
<evidence type="ECO:0000256" key="1">
    <source>
        <dbReference type="SAM" id="Coils"/>
    </source>
</evidence>
<organism evidence="2 3">
    <name type="scientific">Mycolicibacterium austroafricanum</name>
    <name type="common">Mycobacterium austroafricanum</name>
    <dbReference type="NCBI Taxonomy" id="39687"/>
    <lineage>
        <taxon>Bacteria</taxon>
        <taxon>Bacillati</taxon>
        <taxon>Actinomycetota</taxon>
        <taxon>Actinomycetes</taxon>
        <taxon>Mycobacteriales</taxon>
        <taxon>Mycobacteriaceae</taxon>
        <taxon>Mycolicibacterium</taxon>
    </lineage>
</organism>
<feature type="coiled-coil region" evidence="1">
    <location>
        <begin position="58"/>
        <end position="85"/>
    </location>
</feature>
<dbReference type="SUPFAM" id="SSF140453">
    <property type="entry name" value="EsxAB dimer-like"/>
    <property type="match status" value="1"/>
</dbReference>
<keyword evidence="3" id="KW-1185">Reference proteome</keyword>
<dbReference type="EMBL" id="JAUHTC010000089">
    <property type="protein sequence ID" value="MDN4521279.1"/>
    <property type="molecule type" value="Genomic_DNA"/>
</dbReference>
<dbReference type="InterPro" id="IPR036689">
    <property type="entry name" value="ESAT-6-like_sf"/>
</dbReference>
<keyword evidence="1" id="KW-0175">Coiled coil</keyword>
<dbReference type="RefSeq" id="WP_208675618.1">
    <property type="nucleotide sequence ID" value="NZ_CP070380.1"/>
</dbReference>
<protein>
    <submittedName>
        <fullName evidence="2">WXG100 family type VII secretion target</fullName>
    </submittedName>
</protein>
<evidence type="ECO:0000313" key="2">
    <source>
        <dbReference type="EMBL" id="MDN4521279.1"/>
    </source>
</evidence>
<name>A0ABT8HKL8_MYCAO</name>
<evidence type="ECO:0000313" key="3">
    <source>
        <dbReference type="Proteomes" id="UP001172687"/>
    </source>
</evidence>
<proteinExistence type="predicted"/>
<accession>A0ABT8HKL8</accession>
<dbReference type="Gene3D" id="1.10.287.1060">
    <property type="entry name" value="ESAT-6-like"/>
    <property type="match status" value="1"/>
</dbReference>
<sequence>MAFTGADVAQLQQLSGQLNAKAGDIQSIVSQLTSAINSVDWRGPDAERFKSDWQGQHVAQLKQVINALQAASQRAMQNAQQQEAASS</sequence>
<gene>
    <name evidence="2" type="ORF">QYF68_26155</name>
</gene>
<comment type="caution">
    <text evidence="2">The sequence shown here is derived from an EMBL/GenBank/DDBJ whole genome shotgun (WGS) entry which is preliminary data.</text>
</comment>